<keyword evidence="6" id="KW-0812">Transmembrane</keyword>
<dbReference type="EMBL" id="QNRX01000001">
    <property type="protein sequence ID" value="RBP70073.1"/>
    <property type="molecule type" value="Genomic_DNA"/>
</dbReference>
<dbReference type="GO" id="GO:0022900">
    <property type="term" value="P:electron transport chain"/>
    <property type="evidence" value="ECO:0007669"/>
    <property type="project" value="UniProtKB-UniRule"/>
</dbReference>
<evidence type="ECO:0000256" key="4">
    <source>
        <dbReference type="ARBA" id="ARBA00022643"/>
    </source>
</evidence>
<dbReference type="AlphaFoldDB" id="A0A366IFB8"/>
<keyword evidence="6" id="KW-1278">Translocase</keyword>
<keyword evidence="6" id="KW-0472">Membrane</keyword>
<dbReference type="PANTHER" id="PTHR36118:SF1">
    <property type="entry name" value="ION-TRANSLOCATING OXIDOREDUCTASE COMPLEX SUBUNIT G"/>
    <property type="match status" value="1"/>
</dbReference>
<dbReference type="GO" id="GO:0005886">
    <property type="term" value="C:plasma membrane"/>
    <property type="evidence" value="ECO:0007669"/>
    <property type="project" value="UniProtKB-SubCell"/>
</dbReference>
<evidence type="ECO:0000256" key="3">
    <source>
        <dbReference type="ARBA" id="ARBA00022630"/>
    </source>
</evidence>
<dbReference type="HAMAP" id="MF_00479">
    <property type="entry name" value="RsxG_RnfG"/>
    <property type="match status" value="1"/>
</dbReference>
<organism evidence="8 9">
    <name type="scientific">Alkalibaculum bacchi</name>
    <dbReference type="NCBI Taxonomy" id="645887"/>
    <lineage>
        <taxon>Bacteria</taxon>
        <taxon>Bacillati</taxon>
        <taxon>Bacillota</taxon>
        <taxon>Clostridia</taxon>
        <taxon>Eubacteriales</taxon>
        <taxon>Eubacteriaceae</taxon>
        <taxon>Alkalibaculum</taxon>
    </lineage>
</organism>
<keyword evidence="2 6" id="KW-0597">Phosphoprotein</keyword>
<feature type="modified residue" description="FMN phosphoryl threonine" evidence="6">
    <location>
        <position position="174"/>
    </location>
</feature>
<keyword evidence="6" id="KW-1133">Transmembrane helix</keyword>
<evidence type="ECO:0000256" key="1">
    <source>
        <dbReference type="ARBA" id="ARBA00022448"/>
    </source>
</evidence>
<dbReference type="Pfam" id="PF04205">
    <property type="entry name" value="FMN_bind"/>
    <property type="match status" value="1"/>
</dbReference>
<comment type="function">
    <text evidence="6">Part of a membrane-bound complex that couples electron transfer with translocation of ions across the membrane.</text>
</comment>
<evidence type="ECO:0000256" key="6">
    <source>
        <dbReference type="HAMAP-Rule" id="MF_00479"/>
    </source>
</evidence>
<protein>
    <recommendedName>
        <fullName evidence="6">Ion-translocating oxidoreductase complex subunit G</fullName>
        <ecNumber evidence="6">7.-.-.-</ecNumber>
    </recommendedName>
    <alternativeName>
        <fullName evidence="6">Rnf electron transport complex subunit G</fullName>
    </alternativeName>
</protein>
<comment type="caution">
    <text evidence="8">The sequence shown here is derived from an EMBL/GenBank/DDBJ whole genome shotgun (WGS) entry which is preliminary data.</text>
</comment>
<keyword evidence="5 6" id="KW-0249">Electron transport</keyword>
<dbReference type="RefSeq" id="WP_113919284.1">
    <property type="nucleotide sequence ID" value="NZ_CALNCS010000200.1"/>
</dbReference>
<evidence type="ECO:0000256" key="5">
    <source>
        <dbReference type="ARBA" id="ARBA00022982"/>
    </source>
</evidence>
<dbReference type="PANTHER" id="PTHR36118">
    <property type="entry name" value="ION-TRANSLOCATING OXIDOREDUCTASE COMPLEX SUBUNIT G"/>
    <property type="match status" value="1"/>
</dbReference>
<name>A0A366IFB8_9FIRM</name>
<keyword evidence="4 6" id="KW-0288">FMN</keyword>
<keyword evidence="1 6" id="KW-0813">Transport</keyword>
<proteinExistence type="inferred from homology"/>
<dbReference type="Proteomes" id="UP000253490">
    <property type="component" value="Unassembled WGS sequence"/>
</dbReference>
<keyword evidence="9" id="KW-1185">Reference proteome</keyword>
<comment type="subcellular location">
    <subcellularLocation>
        <location evidence="6">Cell membrane</location>
        <topology evidence="6">Single-pass membrane protein</topology>
    </subcellularLocation>
</comment>
<evidence type="ECO:0000313" key="9">
    <source>
        <dbReference type="Proteomes" id="UP000253490"/>
    </source>
</evidence>
<keyword evidence="3 6" id="KW-0285">Flavoprotein</keyword>
<dbReference type="SMART" id="SM00900">
    <property type="entry name" value="FMN_bind"/>
    <property type="match status" value="1"/>
</dbReference>
<reference evidence="8 9" key="1">
    <citation type="submission" date="2018-06" db="EMBL/GenBank/DDBJ databases">
        <title>Genomic Encyclopedia of Type Strains, Phase IV (KMG-IV): sequencing the most valuable type-strain genomes for metagenomic binning, comparative biology and taxonomic classification.</title>
        <authorList>
            <person name="Goeker M."/>
        </authorList>
    </citation>
    <scope>NUCLEOTIDE SEQUENCE [LARGE SCALE GENOMIC DNA]</scope>
    <source>
        <strain evidence="8 9">DSM 22112</strain>
    </source>
</reference>
<feature type="domain" description="FMN-binding" evidence="7">
    <location>
        <begin position="101"/>
        <end position="191"/>
    </location>
</feature>
<gene>
    <name evidence="6" type="primary">rnfG</name>
    <name evidence="8" type="ORF">DES36_101126</name>
</gene>
<evidence type="ECO:0000259" key="7">
    <source>
        <dbReference type="SMART" id="SM00900"/>
    </source>
</evidence>
<dbReference type="EC" id="7.-.-.-" evidence="6"/>
<dbReference type="NCBIfam" id="TIGR01947">
    <property type="entry name" value="rnfG"/>
    <property type="match status" value="1"/>
</dbReference>
<evidence type="ECO:0000256" key="2">
    <source>
        <dbReference type="ARBA" id="ARBA00022553"/>
    </source>
</evidence>
<keyword evidence="6" id="KW-1003">Cell membrane</keyword>
<dbReference type="InterPro" id="IPR010209">
    <property type="entry name" value="Ion_transpt_RnfG/RsxG"/>
</dbReference>
<dbReference type="OrthoDB" id="9787579at2"/>
<accession>A0A366IFB8</accession>
<dbReference type="GO" id="GO:0009055">
    <property type="term" value="F:electron transfer activity"/>
    <property type="evidence" value="ECO:0007669"/>
    <property type="project" value="InterPro"/>
</dbReference>
<comment type="cofactor">
    <cofactor evidence="6">
        <name>FMN</name>
        <dbReference type="ChEBI" id="CHEBI:58210"/>
    </cofactor>
</comment>
<comment type="subunit">
    <text evidence="6">The complex is composed of six subunits: RnfA, RnfB, RnfC, RnfD, RnfE and RnfG.</text>
</comment>
<dbReference type="PIRSF" id="PIRSF006091">
    <property type="entry name" value="E_trnsport_RnfG"/>
    <property type="match status" value="1"/>
</dbReference>
<sequence>MKEIINLALKLFVITAVAALALAFTNSITGERIAEQIEMENKLAREEVISPSDYFEQVEQQTIIDHEKKLGFNNLEIISEVYKDIVGDEIIGYTFKVLPKGYGGEMNILVGISIEGEITGLKVVGHSETPGLGAKATEKSFQDQFAGMSTSTPLTVIKSGTAGDSEVQAITGSTITTQAVTDGVNAALEVFNEMNK</sequence>
<evidence type="ECO:0000313" key="8">
    <source>
        <dbReference type="EMBL" id="RBP70073.1"/>
    </source>
</evidence>
<dbReference type="GO" id="GO:0010181">
    <property type="term" value="F:FMN binding"/>
    <property type="evidence" value="ECO:0007669"/>
    <property type="project" value="InterPro"/>
</dbReference>
<dbReference type="InterPro" id="IPR007329">
    <property type="entry name" value="FMN-bd"/>
</dbReference>
<comment type="similarity">
    <text evidence="6">Belongs to the RnfG family.</text>
</comment>